<dbReference type="EMBL" id="LR134477">
    <property type="protein sequence ID" value="VEI16910.1"/>
    <property type="molecule type" value="Genomic_DNA"/>
</dbReference>
<name>A0A3S4Z9B4_ACTVI</name>
<keyword evidence="3 6" id="KW-0378">Hydrolase</keyword>
<reference evidence="6 7" key="1">
    <citation type="submission" date="2018-12" db="EMBL/GenBank/DDBJ databases">
        <authorList>
            <consortium name="Pathogen Informatics"/>
        </authorList>
    </citation>
    <scope>NUCLEOTIDE SEQUENCE [LARGE SCALE GENOMIC DNA]</scope>
    <source>
        <strain evidence="6 7">NCTC10951</strain>
    </source>
</reference>
<comment type="similarity">
    <text evidence="1">Belongs to the peptidase S33 family.</text>
</comment>
<feature type="domain" description="AB hydrolase-1" evidence="4">
    <location>
        <begin position="151"/>
        <end position="331"/>
    </location>
</feature>
<dbReference type="InterPro" id="IPR051601">
    <property type="entry name" value="Serine_prot/Carboxylest_S33"/>
</dbReference>
<dbReference type="EC" id="3.4.14.-" evidence="6"/>
<evidence type="ECO:0000256" key="2">
    <source>
        <dbReference type="ARBA" id="ARBA00022729"/>
    </source>
</evidence>
<dbReference type="Gene3D" id="3.40.50.1820">
    <property type="entry name" value="alpha/beta hydrolase"/>
    <property type="match status" value="1"/>
</dbReference>
<protein>
    <submittedName>
        <fullName evidence="6">Tripeptidyl aminopeptidase</fullName>
        <ecNumber evidence="6">3.4.14.-</ecNumber>
    </submittedName>
</protein>
<evidence type="ECO:0000313" key="7">
    <source>
        <dbReference type="Proteomes" id="UP000268658"/>
    </source>
</evidence>
<sequence>MPARTGAGVTMGTCLHSTFRRRILTTWHHRVHSVMTETSHRPRTKRLVAAIAALLVCSGLTACQGGSDIKASPATASASATVPAGLESFYTQKVSWYNCAKKGMDQAKSGEDTGFTCARIKVPLDYDNPGGETIEIAVKKRAANEDSVGSLFINPGGPGGSGVDLVESVGSYFSKNLLGSYDVVGFDPRGVGSSTAIDCLTDAELDAERAGANDPATPSATATIERAQKMNTACESKTSTPGLLDHIDTISAARDLDILRAVDGQQVLTYLGFSYGTYLGATYAELFPASTGRMVLDGAVDPSLSAEDLALGQAQGFEASLRAYVESCQSSKVGCPLSGDVDSGVSQIRELLESTKTSPIPTSDDQRPLTYDLALYGVLGSMYQTSLWPSLNLALGQAMGNMGEPDGSGLLTIADAISYRQSDGSYSGNAAEALMAVNCLDFPVQGDDASWEQDATTIKEASPTFSSQLLYPDAYCQGWGHESSRKREKITASGAPPILVVGTTGDPATPYAWSEALAEQLDSGQLLTWKGNGHTAYGRSNDCVKNAVDTYLLNGTMPDKGLTC</sequence>
<dbReference type="Pfam" id="PF00561">
    <property type="entry name" value="Abhydrolase_1"/>
    <property type="match status" value="1"/>
</dbReference>
<evidence type="ECO:0000259" key="5">
    <source>
        <dbReference type="Pfam" id="PF08386"/>
    </source>
</evidence>
<dbReference type="SUPFAM" id="SSF53474">
    <property type="entry name" value="alpha/beta-Hydrolases"/>
    <property type="match status" value="1"/>
</dbReference>
<dbReference type="Proteomes" id="UP000268658">
    <property type="component" value="Chromosome"/>
</dbReference>
<dbReference type="PANTHER" id="PTHR43248:SF29">
    <property type="entry name" value="TRIPEPTIDYL AMINOPEPTIDASE"/>
    <property type="match status" value="1"/>
</dbReference>
<proteinExistence type="inferred from homology"/>
<dbReference type="InterPro" id="IPR013595">
    <property type="entry name" value="Pept_S33_TAP-like_C"/>
</dbReference>
<dbReference type="PANTHER" id="PTHR43248">
    <property type="entry name" value="2-SUCCINYL-6-HYDROXY-2,4-CYCLOHEXADIENE-1-CARBOXYLATE SYNTHASE"/>
    <property type="match status" value="1"/>
</dbReference>
<feature type="domain" description="Peptidase S33 tripeptidyl aminopeptidase-like C-terminal" evidence="5">
    <location>
        <begin position="463"/>
        <end position="564"/>
    </location>
</feature>
<dbReference type="InterPro" id="IPR029058">
    <property type="entry name" value="AB_hydrolase_fold"/>
</dbReference>
<evidence type="ECO:0000256" key="3">
    <source>
        <dbReference type="ARBA" id="ARBA00022801"/>
    </source>
</evidence>
<organism evidence="6 7">
    <name type="scientific">Actinomyces viscosus</name>
    <dbReference type="NCBI Taxonomy" id="1656"/>
    <lineage>
        <taxon>Bacteria</taxon>
        <taxon>Bacillati</taxon>
        <taxon>Actinomycetota</taxon>
        <taxon>Actinomycetes</taxon>
        <taxon>Actinomycetales</taxon>
        <taxon>Actinomycetaceae</taxon>
        <taxon>Actinomyces</taxon>
    </lineage>
</organism>
<dbReference type="GO" id="GO:0004177">
    <property type="term" value="F:aminopeptidase activity"/>
    <property type="evidence" value="ECO:0007669"/>
    <property type="project" value="UniProtKB-KW"/>
</dbReference>
<accession>A0A3S4Z9B4</accession>
<dbReference type="AlphaFoldDB" id="A0A3S4Z9B4"/>
<keyword evidence="2" id="KW-0732">Signal</keyword>
<dbReference type="KEGG" id="avc:NCTC10951_01923"/>
<gene>
    <name evidence="6" type="primary">tap_1</name>
    <name evidence="6" type="ORF">NCTC10951_01923</name>
</gene>
<evidence type="ECO:0000256" key="1">
    <source>
        <dbReference type="ARBA" id="ARBA00010088"/>
    </source>
</evidence>
<evidence type="ECO:0000259" key="4">
    <source>
        <dbReference type="Pfam" id="PF00561"/>
    </source>
</evidence>
<keyword evidence="6" id="KW-0031">Aminopeptidase</keyword>
<keyword evidence="6" id="KW-0645">Protease</keyword>
<dbReference type="Pfam" id="PF08386">
    <property type="entry name" value="Abhydrolase_4"/>
    <property type="match status" value="1"/>
</dbReference>
<evidence type="ECO:0000313" key="6">
    <source>
        <dbReference type="EMBL" id="VEI16910.1"/>
    </source>
</evidence>
<dbReference type="InterPro" id="IPR000073">
    <property type="entry name" value="AB_hydrolase_1"/>
</dbReference>